<accession>L9ZHQ5</accession>
<evidence type="ECO:0000259" key="6">
    <source>
        <dbReference type="PROSITE" id="PS51898"/>
    </source>
</evidence>
<dbReference type="InterPro" id="IPR007050">
    <property type="entry name" value="HTH_bacterioopsin"/>
</dbReference>
<dbReference type="InterPro" id="IPR031803">
    <property type="entry name" value="BAT_GAF/HTH-assoc"/>
</dbReference>
<dbReference type="CDD" id="cd00130">
    <property type="entry name" value="PAS"/>
    <property type="match status" value="1"/>
</dbReference>
<dbReference type="PROSITE" id="PS51898">
    <property type="entry name" value="TYR_RECOMBINASE"/>
    <property type="match status" value="1"/>
</dbReference>
<dbReference type="InterPro" id="IPR000700">
    <property type="entry name" value="PAS-assoc_C"/>
</dbReference>
<proteinExistence type="predicted"/>
<dbReference type="GO" id="GO:0006310">
    <property type="term" value="P:DNA recombination"/>
    <property type="evidence" value="ECO:0007669"/>
    <property type="project" value="UniProtKB-KW"/>
</dbReference>
<dbReference type="InterPro" id="IPR013656">
    <property type="entry name" value="PAS_4"/>
</dbReference>
<dbReference type="GO" id="GO:0015074">
    <property type="term" value="P:DNA integration"/>
    <property type="evidence" value="ECO:0007669"/>
    <property type="project" value="InterPro"/>
</dbReference>
<dbReference type="PATRIC" id="fig|1230458.4.peg.4275"/>
<keyword evidence="8" id="KW-1185">Reference proteome</keyword>
<dbReference type="PROSITE" id="PS50113">
    <property type="entry name" value="PAC"/>
    <property type="match status" value="1"/>
</dbReference>
<dbReference type="SUPFAM" id="SSF55781">
    <property type="entry name" value="GAF domain-like"/>
    <property type="match status" value="1"/>
</dbReference>
<dbReference type="InterPro" id="IPR029016">
    <property type="entry name" value="GAF-like_dom_sf"/>
</dbReference>
<dbReference type="Pfam" id="PF04967">
    <property type="entry name" value="HTH_10"/>
    <property type="match status" value="1"/>
</dbReference>
<dbReference type="GO" id="GO:0003677">
    <property type="term" value="F:DNA binding"/>
    <property type="evidence" value="ECO:0007669"/>
    <property type="project" value="InterPro"/>
</dbReference>
<dbReference type="PANTHER" id="PTHR34236:SF1">
    <property type="entry name" value="DIMETHYL SULFOXIDE REDUCTASE TRANSCRIPTIONAL ACTIVATOR"/>
    <property type="match status" value="1"/>
</dbReference>
<dbReference type="Pfam" id="PF08448">
    <property type="entry name" value="PAS_4"/>
    <property type="match status" value="1"/>
</dbReference>
<dbReference type="OrthoDB" id="234125at2157"/>
<sequence length="748" mass="82473">MTAEAADAAPLSPRQYEFILDAAETYREGLVVRCCGEVGLRPAELAALTVGDIEQVRIDPPRYVVRVPAVGDREETGHTAYLPTRVEQEARRYARSNGLGADDRIFDVTARRLQMLVAEVATRASERFDQPALADVSSSDLRRYFARRTLVDRDINPRAVKAAGGWQSFEALESYFPTPTDSELVEAFDAVERPSAPRLGVSNARSGRPMSDDSVVRLLLAASDRYALVRLDEEGYVERWNRSAAALFGYRAGEIVGTHVSAFYTDEAVKDGVPERTLATALEESGIEQEGWRVHRDGSRVRATEVVSPLRDERGRHDGYAVFVRDISTHHDELEAVRSERTALERQAAVARRYRAVTRGLLDGSDHEAVEAAACHALADGQPYEFSWIDRTTATAESDEWRTTSGVDAAVIDRLVPAEWGIDTGDADSAVAVSEAATESGESDSDTPIVTTVVDQSVEEFAGTELAGVPLTYGDTTYGTLGVGTTREDAFTESERRWLATIGRQTGYAITAVRRRNLLLSDRVVEVDIRCQDASSFFVEASRRCGCRFELDSLVPISESTQLYYLRLADAPPADVFDLAAADPGIEDCRLLETEPDGWRIEVVVEGSSPTRTLTEYGVTVREAVTDDGTTTITAECAAEADLRTILEGLQSVFPESSLIGKREAERTVQTAREFRKGLEDRLTDKQVAALRAAYFGGYYDWPRESTAEEVADAMGISSPTLHNHLRKGQHELLQTFFDDPSETERHE</sequence>
<keyword evidence="2" id="KW-0804">Transcription</keyword>
<dbReference type="InterPro" id="IPR002104">
    <property type="entry name" value="Integrase_catalytic"/>
</dbReference>
<feature type="domain" description="Tyr recombinase" evidence="6">
    <location>
        <begin position="6"/>
        <end position="189"/>
    </location>
</feature>
<protein>
    <submittedName>
        <fullName evidence="7">PAS/PAC sensor protein</fullName>
    </submittedName>
</protein>
<dbReference type="Pfam" id="PF15915">
    <property type="entry name" value="BAT"/>
    <property type="match status" value="1"/>
</dbReference>
<feature type="domain" description="PAC" evidence="5">
    <location>
        <begin position="287"/>
        <end position="339"/>
    </location>
</feature>
<dbReference type="SUPFAM" id="SSF55785">
    <property type="entry name" value="PYP-like sensor domain (PAS domain)"/>
    <property type="match status" value="1"/>
</dbReference>
<evidence type="ECO:0000313" key="7">
    <source>
        <dbReference type="EMBL" id="ELY85122.1"/>
    </source>
</evidence>
<dbReference type="PROSITE" id="PS50112">
    <property type="entry name" value="PAS"/>
    <property type="match status" value="1"/>
</dbReference>
<evidence type="ECO:0000256" key="3">
    <source>
        <dbReference type="ARBA" id="ARBA00023172"/>
    </source>
</evidence>
<dbReference type="SUPFAM" id="SSF56349">
    <property type="entry name" value="DNA breaking-rejoining enzymes"/>
    <property type="match status" value="1"/>
</dbReference>
<keyword evidence="3" id="KW-0233">DNA recombination</keyword>
<evidence type="ECO:0000256" key="1">
    <source>
        <dbReference type="ARBA" id="ARBA00023015"/>
    </source>
</evidence>
<dbReference type="Proteomes" id="UP000011648">
    <property type="component" value="Unassembled WGS sequence"/>
</dbReference>
<dbReference type="InterPro" id="IPR003018">
    <property type="entry name" value="GAF"/>
</dbReference>
<dbReference type="RefSeq" id="WP_006827805.1">
    <property type="nucleotide sequence ID" value="NZ_AOIL01000069.1"/>
</dbReference>
<feature type="domain" description="PAS" evidence="4">
    <location>
        <begin position="212"/>
        <end position="285"/>
    </location>
</feature>
<evidence type="ECO:0000259" key="5">
    <source>
        <dbReference type="PROSITE" id="PS50113"/>
    </source>
</evidence>
<dbReference type="Gene3D" id="3.30.450.40">
    <property type="match status" value="1"/>
</dbReference>
<dbReference type="InterPro" id="IPR013762">
    <property type="entry name" value="Integrase-like_cat_sf"/>
</dbReference>
<comment type="caution">
    <text evidence="7">The sequence shown here is derived from an EMBL/GenBank/DDBJ whole genome shotgun (WGS) entry which is preliminary data.</text>
</comment>
<dbReference type="EMBL" id="AOIL01000069">
    <property type="protein sequence ID" value="ELY85122.1"/>
    <property type="molecule type" value="Genomic_DNA"/>
</dbReference>
<name>L9ZHQ5_9EURY</name>
<keyword evidence="1" id="KW-0805">Transcription regulation</keyword>
<evidence type="ECO:0000256" key="2">
    <source>
        <dbReference type="ARBA" id="ARBA00023163"/>
    </source>
</evidence>
<gene>
    <name evidence="7" type="ORF">C484_21202</name>
</gene>
<dbReference type="Gene3D" id="3.30.450.20">
    <property type="entry name" value="PAS domain"/>
    <property type="match status" value="1"/>
</dbReference>
<dbReference type="CDD" id="cd00397">
    <property type="entry name" value="DNA_BRE_C"/>
    <property type="match status" value="1"/>
</dbReference>
<evidence type="ECO:0000259" key="4">
    <source>
        <dbReference type="PROSITE" id="PS50112"/>
    </source>
</evidence>
<dbReference type="STRING" id="1230458.C484_21202"/>
<dbReference type="AlphaFoldDB" id="L9ZHQ5"/>
<dbReference type="InterPro" id="IPR000014">
    <property type="entry name" value="PAS"/>
</dbReference>
<dbReference type="InterPro" id="IPR011010">
    <property type="entry name" value="DNA_brk_join_enz"/>
</dbReference>
<organism evidence="7 8">
    <name type="scientific">Natrialba taiwanensis DSM 12281</name>
    <dbReference type="NCBI Taxonomy" id="1230458"/>
    <lineage>
        <taxon>Archaea</taxon>
        <taxon>Methanobacteriati</taxon>
        <taxon>Methanobacteriota</taxon>
        <taxon>Stenosarchaea group</taxon>
        <taxon>Halobacteria</taxon>
        <taxon>Halobacteriales</taxon>
        <taxon>Natrialbaceae</taxon>
        <taxon>Natrialba</taxon>
    </lineage>
</organism>
<reference evidence="7 8" key="1">
    <citation type="journal article" date="2014" name="PLoS Genet.">
        <title>Phylogenetically driven sequencing of extremely halophilic archaea reveals strategies for static and dynamic osmo-response.</title>
        <authorList>
            <person name="Becker E.A."/>
            <person name="Seitzer P.M."/>
            <person name="Tritt A."/>
            <person name="Larsen D."/>
            <person name="Krusor M."/>
            <person name="Yao A.I."/>
            <person name="Wu D."/>
            <person name="Madern D."/>
            <person name="Eisen J.A."/>
            <person name="Darling A.E."/>
            <person name="Facciotti M.T."/>
        </authorList>
    </citation>
    <scope>NUCLEOTIDE SEQUENCE [LARGE SCALE GENOMIC DNA]</scope>
    <source>
        <strain evidence="7 8">DSM 12281</strain>
    </source>
</reference>
<dbReference type="Gene3D" id="1.10.443.10">
    <property type="entry name" value="Intergrase catalytic core"/>
    <property type="match status" value="1"/>
</dbReference>
<dbReference type="NCBIfam" id="TIGR00229">
    <property type="entry name" value="sensory_box"/>
    <property type="match status" value="1"/>
</dbReference>
<dbReference type="PANTHER" id="PTHR34236">
    <property type="entry name" value="DIMETHYL SULFOXIDE REDUCTASE TRANSCRIPTIONAL ACTIVATOR"/>
    <property type="match status" value="1"/>
</dbReference>
<evidence type="ECO:0000313" key="8">
    <source>
        <dbReference type="Proteomes" id="UP000011648"/>
    </source>
</evidence>
<dbReference type="InterPro" id="IPR035965">
    <property type="entry name" value="PAS-like_dom_sf"/>
</dbReference>
<dbReference type="Pfam" id="PF13185">
    <property type="entry name" value="GAF_2"/>
    <property type="match status" value="1"/>
</dbReference>